<evidence type="ECO:0000256" key="3">
    <source>
        <dbReference type="ARBA" id="ARBA00022614"/>
    </source>
</evidence>
<feature type="region of interest" description="Disordered" evidence="7">
    <location>
        <begin position="596"/>
        <end position="626"/>
    </location>
</feature>
<feature type="domain" description="Gram-positive cocci surface proteins LPxTG" evidence="9">
    <location>
        <begin position="658"/>
        <end position="690"/>
    </location>
</feature>
<dbReference type="RefSeq" id="WP_125693319.1">
    <property type="nucleotide sequence ID" value="NZ_RHNY01000009.1"/>
</dbReference>
<evidence type="ECO:0000256" key="4">
    <source>
        <dbReference type="ARBA" id="ARBA00022729"/>
    </source>
</evidence>
<reference evidence="11" key="1">
    <citation type="journal article" date="2019" name="Int. J. Syst. Evol. Microbiol.">
        <title>The Global Catalogue of Microorganisms (GCM) 10K type strain sequencing project: providing services to taxonomists for standard genome sequencing and annotation.</title>
        <authorList>
            <consortium name="The Broad Institute Genomics Platform"/>
            <consortium name="The Broad Institute Genome Sequencing Center for Infectious Disease"/>
            <person name="Wu L."/>
            <person name="Ma J."/>
        </authorList>
    </citation>
    <scope>NUCLEOTIDE SEQUENCE [LARGE SCALE GENOMIC DNA]</scope>
    <source>
        <strain evidence="11">CCM 8905</strain>
    </source>
</reference>
<keyword evidence="8" id="KW-0812">Transmembrane</keyword>
<dbReference type="Pfam" id="PF19258">
    <property type="entry name" value="KxYKxGKxW_sig"/>
    <property type="match status" value="1"/>
</dbReference>
<protein>
    <submittedName>
        <fullName evidence="10">MucBP domain-containing protein</fullName>
    </submittedName>
</protein>
<dbReference type="Proteomes" id="UP001596254">
    <property type="component" value="Unassembled WGS sequence"/>
</dbReference>
<dbReference type="NCBIfam" id="TIGR03715">
    <property type="entry name" value="KxYKxGKxW"/>
    <property type="match status" value="1"/>
</dbReference>
<evidence type="ECO:0000313" key="10">
    <source>
        <dbReference type="EMBL" id="MFC6207176.1"/>
    </source>
</evidence>
<keyword evidence="8" id="KW-0472">Membrane</keyword>
<dbReference type="SUPFAM" id="SSF52058">
    <property type="entry name" value="L domain-like"/>
    <property type="match status" value="1"/>
</dbReference>
<dbReference type="EMBL" id="JBHSSK010000021">
    <property type="protein sequence ID" value="MFC6207176.1"/>
    <property type="molecule type" value="Genomic_DNA"/>
</dbReference>
<keyword evidence="3" id="KW-0433">Leucine-rich repeat</keyword>
<feature type="compositionally biased region" description="Basic and acidic residues" evidence="7">
    <location>
        <begin position="103"/>
        <end position="119"/>
    </location>
</feature>
<feature type="transmembrane region" description="Helical" evidence="8">
    <location>
        <begin position="667"/>
        <end position="685"/>
    </location>
</feature>
<evidence type="ECO:0000313" key="11">
    <source>
        <dbReference type="Proteomes" id="UP001596254"/>
    </source>
</evidence>
<dbReference type="Pfam" id="PF12799">
    <property type="entry name" value="LRR_4"/>
    <property type="match status" value="1"/>
</dbReference>
<dbReference type="InterPro" id="IPR022263">
    <property type="entry name" value="KxYKxGKxW"/>
</dbReference>
<dbReference type="InterPro" id="IPR025875">
    <property type="entry name" value="Leu-rich_rpt_4"/>
</dbReference>
<dbReference type="InterPro" id="IPR009459">
    <property type="entry name" value="MucBP_dom"/>
</dbReference>
<dbReference type="PROSITE" id="PS50847">
    <property type="entry name" value="GRAM_POS_ANCHORING"/>
    <property type="match status" value="1"/>
</dbReference>
<dbReference type="InterPro" id="IPR001611">
    <property type="entry name" value="Leu-rich_rpt"/>
</dbReference>
<keyword evidence="5" id="KW-0677">Repeat</keyword>
<evidence type="ECO:0000259" key="9">
    <source>
        <dbReference type="PROSITE" id="PS50847"/>
    </source>
</evidence>
<feature type="region of interest" description="Disordered" evidence="7">
    <location>
        <begin position="45"/>
        <end position="142"/>
    </location>
</feature>
<accession>A0ABW1SSZ2</accession>
<dbReference type="Gene3D" id="3.80.10.10">
    <property type="entry name" value="Ribonuclease Inhibitor"/>
    <property type="match status" value="1"/>
</dbReference>
<evidence type="ECO:0000256" key="2">
    <source>
        <dbReference type="ARBA" id="ARBA00022525"/>
    </source>
</evidence>
<keyword evidence="11" id="KW-1185">Reference proteome</keyword>
<feature type="compositionally biased region" description="Basic and acidic residues" evidence="7">
    <location>
        <begin position="604"/>
        <end position="620"/>
    </location>
</feature>
<evidence type="ECO:0000256" key="6">
    <source>
        <dbReference type="ARBA" id="ARBA00023088"/>
    </source>
</evidence>
<keyword evidence="1" id="KW-0134">Cell wall</keyword>
<gene>
    <name evidence="10" type="ORF">ACFP1G_06755</name>
</gene>
<dbReference type="InterPro" id="IPR019931">
    <property type="entry name" value="LPXTG_anchor"/>
</dbReference>
<comment type="caution">
    <text evidence="10">The sequence shown here is derived from an EMBL/GenBank/DDBJ whole genome shotgun (WGS) entry which is preliminary data.</text>
</comment>
<feature type="compositionally biased region" description="Polar residues" evidence="7">
    <location>
        <begin position="50"/>
        <end position="71"/>
    </location>
</feature>
<keyword evidence="6" id="KW-0572">Peptidoglycan-anchor</keyword>
<dbReference type="InterPro" id="IPR032675">
    <property type="entry name" value="LRR_dom_sf"/>
</dbReference>
<evidence type="ECO:0000256" key="1">
    <source>
        <dbReference type="ARBA" id="ARBA00022512"/>
    </source>
</evidence>
<keyword evidence="8" id="KW-1133">Transmembrane helix</keyword>
<keyword evidence="4" id="KW-0732">Signal</keyword>
<evidence type="ECO:0000256" key="7">
    <source>
        <dbReference type="SAM" id="MobiDB-lite"/>
    </source>
</evidence>
<dbReference type="Gene3D" id="3.10.20.320">
    <property type="entry name" value="Putative peptidoglycan bound protein (lpxtg motif)"/>
    <property type="match status" value="2"/>
</dbReference>
<proteinExistence type="predicted"/>
<sequence>MLNRMNTKCHYKMYKKGKHWLFASVIATSLAFGVVDVTANADTAADESTPVATETGEPQSQLQEKQVSLTPTPARPADDESDTSEPEPTTAELATQTPASVGEIKDSKPAKPENSEKKAIQSPATVEIPKPTARAAKATLPTAQTTAPTTAVKVMAAPVVKVSIDDWLPNKTLQITVLNALNDLGISRIWATPEDITQEDMALLKRLDVAGSSNSGSKDTYIDGTTEFSLKGLEYAVNITRLSLKSNLNASGQYFGDVTDISALAYMKNLTDLDVAGNRITDISPLLGLTNLRNVDIQYNSILDLSGFHGMNLTSLKTWFQYVVLPVVRVDRTTKSGTLTAAFIDEDNYHWKLSTATKWWVATDSKVPGTTYGLGYSRGGDRVFNADGTITFNNMPEQEPGVTTYPLKNIHVQQYKYFMIGIVNENGTNRLAMFQPYVLADKAGAVTVSYQDKAGNKLADDVVLDAKLVGDSYTTTAKDIAGYTLTAQPENATGTYAAKDISVVYVYDKTPVGPPINPPIVTPNETIRVTVHYQTSNGLTVVDDDVLTGKAGESYTTTPAVVAGYELIATPANASGVFGDQDSEVTYVYAKVGGDGDLVDPGTDPDKPDIDQSTGEKPDKGVTGGDAATISKTSTAKAKGNAVVNLAATKSVAAKETLPQTDEKTVSPLWGLAVLGSLLGLAVIGRKRKR</sequence>
<evidence type="ECO:0000256" key="5">
    <source>
        <dbReference type="ARBA" id="ARBA00022737"/>
    </source>
</evidence>
<dbReference type="Pfam" id="PF06458">
    <property type="entry name" value="MucBP"/>
    <property type="match status" value="2"/>
</dbReference>
<evidence type="ECO:0000256" key="8">
    <source>
        <dbReference type="SAM" id="Phobius"/>
    </source>
</evidence>
<organism evidence="10 11">
    <name type="scientific">Levilactobacillus tongjiangensis</name>
    <dbReference type="NCBI Taxonomy" id="2486023"/>
    <lineage>
        <taxon>Bacteria</taxon>
        <taxon>Bacillati</taxon>
        <taxon>Bacillota</taxon>
        <taxon>Bacilli</taxon>
        <taxon>Lactobacillales</taxon>
        <taxon>Lactobacillaceae</taxon>
        <taxon>Levilactobacillus</taxon>
    </lineage>
</organism>
<dbReference type="PROSITE" id="PS51450">
    <property type="entry name" value="LRR"/>
    <property type="match status" value="1"/>
</dbReference>
<name>A0ABW1SSZ2_9LACO</name>
<keyword evidence="2" id="KW-0964">Secreted</keyword>